<evidence type="ECO:0000256" key="11">
    <source>
        <dbReference type="ARBA" id="ARBA00045497"/>
    </source>
</evidence>
<proteinExistence type="inferred from homology"/>
<evidence type="ECO:0000256" key="13">
    <source>
        <dbReference type="SAM" id="Phobius"/>
    </source>
</evidence>
<evidence type="ECO:0000256" key="7">
    <source>
        <dbReference type="ARBA" id="ARBA00022989"/>
    </source>
</evidence>
<dbReference type="EMBL" id="PPXC01000022">
    <property type="protein sequence ID" value="POH71816.1"/>
    <property type="molecule type" value="Genomic_DNA"/>
</dbReference>
<feature type="transmembrane region" description="Helical" evidence="13">
    <location>
        <begin position="327"/>
        <end position="346"/>
    </location>
</feature>
<feature type="transmembrane region" description="Helical" evidence="13">
    <location>
        <begin position="358"/>
        <end position="378"/>
    </location>
</feature>
<dbReference type="InterPro" id="IPR045861">
    <property type="entry name" value="CorA_cytoplasmic_dom"/>
</dbReference>
<dbReference type="OrthoDB" id="9803416at2"/>
<sequence length="384" mass="43233">MNTRRTALRLQNLVPLKPRESPAPAGPGTAGRAGNDVERVLPQKSNSMVDAGIYLHGKRISSPSTLPDTFRELNKAPGSMAWIGLVRPEEAELQELAAEFDLHELAVEDAVMAHQRSKIERYGTTLFAVLRATRYLESQEEVEFGELHIFVGPNFIITVRHGHSPDLATVRRRMEQDQTLLRLGPEAVLYAILDTVVDGFAPVVTGLENDIDEIETEVFSGDPQVSRRIYELSREVIEFQRSTKPMVGILESLAGGFTKYGINEDLQQYLRDVDDHVKQVNEKIDGFRFMLRDILTVNATLVAQRQNEEMKHLAEASNDQNEEVKKISAWAAILFAPTLVGTVYGMNFDSMPELHWEWGYPLALIAMFGVSVVLFGIFKNRKWI</sequence>
<evidence type="ECO:0000256" key="12">
    <source>
        <dbReference type="SAM" id="MobiDB-lite"/>
    </source>
</evidence>
<name>A0A2S3ZRF5_ARTGL</name>
<feature type="compositionally biased region" description="Low complexity" evidence="12">
    <location>
        <begin position="22"/>
        <end position="34"/>
    </location>
</feature>
<dbReference type="SUPFAM" id="SSF144083">
    <property type="entry name" value="Magnesium transport protein CorA, transmembrane region"/>
    <property type="match status" value="1"/>
</dbReference>
<dbReference type="GO" id="GO:0015095">
    <property type="term" value="F:magnesium ion transmembrane transporter activity"/>
    <property type="evidence" value="ECO:0007669"/>
    <property type="project" value="TreeGrafter"/>
</dbReference>
<dbReference type="GO" id="GO:0000287">
    <property type="term" value="F:magnesium ion binding"/>
    <property type="evidence" value="ECO:0007669"/>
    <property type="project" value="TreeGrafter"/>
</dbReference>
<dbReference type="SUPFAM" id="SSF143865">
    <property type="entry name" value="CorA soluble domain-like"/>
    <property type="match status" value="1"/>
</dbReference>
<keyword evidence="5 13" id="KW-0812">Transmembrane</keyword>
<comment type="similarity">
    <text evidence="2">Belongs to the CorA metal ion transporter (MIT) (TC 1.A.35) family.</text>
</comment>
<dbReference type="PANTHER" id="PTHR46494:SF1">
    <property type="entry name" value="CORA FAMILY METAL ION TRANSPORTER (EUROFUNG)"/>
    <property type="match status" value="1"/>
</dbReference>
<dbReference type="GO" id="GO:0050897">
    <property type="term" value="F:cobalt ion binding"/>
    <property type="evidence" value="ECO:0007669"/>
    <property type="project" value="TreeGrafter"/>
</dbReference>
<dbReference type="InterPro" id="IPR002523">
    <property type="entry name" value="MgTranspt_CorA/ZnTranspt_ZntB"/>
</dbReference>
<dbReference type="Gene3D" id="1.20.58.340">
    <property type="entry name" value="Magnesium transport protein CorA, transmembrane region"/>
    <property type="match status" value="2"/>
</dbReference>
<comment type="catalytic activity">
    <reaction evidence="10">
        <text>Mg(2+)(in) = Mg(2+)(out)</text>
        <dbReference type="Rhea" id="RHEA:29827"/>
        <dbReference type="ChEBI" id="CHEBI:18420"/>
    </reaction>
</comment>
<keyword evidence="9 13" id="KW-0472">Membrane</keyword>
<keyword evidence="7 13" id="KW-1133">Transmembrane helix</keyword>
<evidence type="ECO:0000256" key="6">
    <source>
        <dbReference type="ARBA" id="ARBA00022842"/>
    </source>
</evidence>
<evidence type="ECO:0000256" key="1">
    <source>
        <dbReference type="ARBA" id="ARBA00004651"/>
    </source>
</evidence>
<dbReference type="GO" id="GO:0015087">
    <property type="term" value="F:cobalt ion transmembrane transporter activity"/>
    <property type="evidence" value="ECO:0007669"/>
    <property type="project" value="TreeGrafter"/>
</dbReference>
<dbReference type="CDD" id="cd12830">
    <property type="entry name" value="MtCorA-like"/>
    <property type="match status" value="1"/>
</dbReference>
<keyword evidence="15" id="KW-1185">Reference proteome</keyword>
<evidence type="ECO:0000256" key="10">
    <source>
        <dbReference type="ARBA" id="ARBA00034269"/>
    </source>
</evidence>
<dbReference type="AlphaFoldDB" id="A0A2S3ZRF5"/>
<dbReference type="Gene3D" id="3.30.460.20">
    <property type="entry name" value="CorA soluble domain-like"/>
    <property type="match status" value="1"/>
</dbReference>
<evidence type="ECO:0000256" key="9">
    <source>
        <dbReference type="ARBA" id="ARBA00023136"/>
    </source>
</evidence>
<dbReference type="FunFam" id="1.20.58.340:FF:000004">
    <property type="entry name" value="Magnesium transport protein CorA"/>
    <property type="match status" value="1"/>
</dbReference>
<evidence type="ECO:0000313" key="14">
    <source>
        <dbReference type="EMBL" id="POH71816.1"/>
    </source>
</evidence>
<dbReference type="Proteomes" id="UP000237061">
    <property type="component" value="Unassembled WGS sequence"/>
</dbReference>
<protein>
    <submittedName>
        <fullName evidence="14">Transporter</fullName>
    </submittedName>
</protein>
<evidence type="ECO:0000256" key="2">
    <source>
        <dbReference type="ARBA" id="ARBA00009765"/>
    </source>
</evidence>
<dbReference type="RefSeq" id="WP_103467446.1">
    <property type="nucleotide sequence ID" value="NZ_PPXB01000002.1"/>
</dbReference>
<keyword evidence="8" id="KW-0406">Ion transport</keyword>
<feature type="region of interest" description="Disordered" evidence="12">
    <location>
        <begin position="15"/>
        <end position="36"/>
    </location>
</feature>
<dbReference type="PANTHER" id="PTHR46494">
    <property type="entry name" value="CORA FAMILY METAL ION TRANSPORTER (EUROFUNG)"/>
    <property type="match status" value="1"/>
</dbReference>
<comment type="function">
    <text evidence="11">Mediates influx of magnesium ions. Alternates between open and closed states. Activated by low cytoplasmic Mg(2+) levels. Inactive when cytoplasmic Mg(2+) levels are high.</text>
</comment>
<keyword evidence="6" id="KW-0460">Magnesium</keyword>
<evidence type="ECO:0000313" key="15">
    <source>
        <dbReference type="Proteomes" id="UP000237061"/>
    </source>
</evidence>
<accession>A0A2S3ZRF5</accession>
<dbReference type="InterPro" id="IPR045863">
    <property type="entry name" value="CorA_TM1_TM2"/>
</dbReference>
<dbReference type="GO" id="GO:0005886">
    <property type="term" value="C:plasma membrane"/>
    <property type="evidence" value="ECO:0007669"/>
    <property type="project" value="UniProtKB-SubCell"/>
</dbReference>
<gene>
    <name evidence="14" type="ORF">CVS27_19020</name>
</gene>
<evidence type="ECO:0000256" key="3">
    <source>
        <dbReference type="ARBA" id="ARBA00022448"/>
    </source>
</evidence>
<organism evidence="14 15">
    <name type="scientific">Arthrobacter glacialis</name>
    <dbReference type="NCBI Taxonomy" id="1664"/>
    <lineage>
        <taxon>Bacteria</taxon>
        <taxon>Bacillati</taxon>
        <taxon>Actinomycetota</taxon>
        <taxon>Actinomycetes</taxon>
        <taxon>Micrococcales</taxon>
        <taxon>Micrococcaceae</taxon>
        <taxon>Arthrobacter</taxon>
    </lineage>
</organism>
<evidence type="ECO:0000256" key="8">
    <source>
        <dbReference type="ARBA" id="ARBA00023065"/>
    </source>
</evidence>
<keyword evidence="3" id="KW-0813">Transport</keyword>
<evidence type="ECO:0000256" key="4">
    <source>
        <dbReference type="ARBA" id="ARBA00022475"/>
    </source>
</evidence>
<comment type="subcellular location">
    <subcellularLocation>
        <location evidence="1">Cell membrane</location>
        <topology evidence="1">Multi-pass membrane protein</topology>
    </subcellularLocation>
</comment>
<dbReference type="Pfam" id="PF01544">
    <property type="entry name" value="CorA"/>
    <property type="match status" value="1"/>
</dbReference>
<evidence type="ECO:0000256" key="5">
    <source>
        <dbReference type="ARBA" id="ARBA00022692"/>
    </source>
</evidence>
<keyword evidence="4" id="KW-1003">Cell membrane</keyword>
<reference evidence="14 15" key="1">
    <citation type="submission" date="2018-01" db="EMBL/GenBank/DDBJ databases">
        <title>Arthrobacter sp. nov., from glaciers in China.</title>
        <authorList>
            <person name="Liu Q."/>
            <person name="Xin Y.-H."/>
        </authorList>
    </citation>
    <scope>NUCLEOTIDE SEQUENCE [LARGE SCALE GENOMIC DNA]</scope>
    <source>
        <strain evidence="14 15">HLT2-12-2</strain>
    </source>
</reference>
<comment type="caution">
    <text evidence="14">The sequence shown here is derived from an EMBL/GenBank/DDBJ whole genome shotgun (WGS) entry which is preliminary data.</text>
</comment>